<dbReference type="Proteomes" id="UP001162480">
    <property type="component" value="Chromosome 8"/>
</dbReference>
<name>A0AA36F5E6_OCTVU</name>
<gene>
    <name evidence="1" type="ORF">OCTVUL_1B000897</name>
</gene>
<evidence type="ECO:0000313" key="1">
    <source>
        <dbReference type="EMBL" id="CAI9726411.1"/>
    </source>
</evidence>
<accession>A0AA36F5E6</accession>
<evidence type="ECO:0000313" key="2">
    <source>
        <dbReference type="Proteomes" id="UP001162480"/>
    </source>
</evidence>
<proteinExistence type="predicted"/>
<reference evidence="1" key="1">
    <citation type="submission" date="2023-08" db="EMBL/GenBank/DDBJ databases">
        <authorList>
            <person name="Alioto T."/>
            <person name="Alioto T."/>
            <person name="Gomez Garrido J."/>
        </authorList>
    </citation>
    <scope>NUCLEOTIDE SEQUENCE</scope>
</reference>
<dbReference type="AlphaFoldDB" id="A0AA36F5E6"/>
<protein>
    <submittedName>
        <fullName evidence="1">Uncharacterized protein</fullName>
    </submittedName>
</protein>
<dbReference type="EMBL" id="OX597821">
    <property type="protein sequence ID" value="CAI9726411.1"/>
    <property type="molecule type" value="Genomic_DNA"/>
</dbReference>
<keyword evidence="2" id="KW-1185">Reference proteome</keyword>
<organism evidence="1 2">
    <name type="scientific">Octopus vulgaris</name>
    <name type="common">Common octopus</name>
    <dbReference type="NCBI Taxonomy" id="6645"/>
    <lineage>
        <taxon>Eukaryota</taxon>
        <taxon>Metazoa</taxon>
        <taxon>Spiralia</taxon>
        <taxon>Lophotrochozoa</taxon>
        <taxon>Mollusca</taxon>
        <taxon>Cephalopoda</taxon>
        <taxon>Coleoidea</taxon>
        <taxon>Octopodiformes</taxon>
        <taxon>Octopoda</taxon>
        <taxon>Incirrata</taxon>
        <taxon>Octopodidae</taxon>
        <taxon>Octopus</taxon>
    </lineage>
</organism>
<sequence>MLSMTPFTCCASTELLQPVVEEQGFLQKGCCHSFMDSVSTLHTLAISTFINVETEAFLSTILTGRGSIQ</sequence>